<dbReference type="Proteomes" id="UP000248311">
    <property type="component" value="Unassembled WGS sequence"/>
</dbReference>
<dbReference type="PANTHER" id="PTHR38465:SF1">
    <property type="entry name" value="HTH-TYPE TRANSCRIPTIONAL REGULATOR MJ1563-RELATED"/>
    <property type="match status" value="1"/>
</dbReference>
<dbReference type="OrthoDB" id="2733322at2"/>
<evidence type="ECO:0000259" key="4">
    <source>
        <dbReference type="Pfam" id="PF12802"/>
    </source>
</evidence>
<sequence>MKHETDRAMLRSTFIERLGALTADKGLPRSAGRLFAMMVFDGETVSFSTLSDRLQISRASVSASTRHLEDKGLLRRVSRPGDRQDYFELAPDAFVKLLRQSQQHLRDIETEITGTLNRLSPQDDATRGRLAEYADFYAALDEGLGFAAQQLEPKADAE</sequence>
<proteinExistence type="predicted"/>
<name>A0A318T5D5_9RHOB</name>
<keyword evidence="3" id="KW-0804">Transcription</keyword>
<comment type="caution">
    <text evidence="5">The sequence shown here is derived from an EMBL/GenBank/DDBJ whole genome shotgun (WGS) entry which is preliminary data.</text>
</comment>
<dbReference type="InterPro" id="IPR036388">
    <property type="entry name" value="WH-like_DNA-bd_sf"/>
</dbReference>
<gene>
    <name evidence="5" type="ORF">DFP88_101262</name>
</gene>
<keyword evidence="1" id="KW-0805">Transcription regulation</keyword>
<feature type="domain" description="HTH marR-type" evidence="4">
    <location>
        <begin position="26"/>
        <end position="83"/>
    </location>
</feature>
<dbReference type="EMBL" id="QJTE01000001">
    <property type="protein sequence ID" value="PYE85594.1"/>
    <property type="molecule type" value="Genomic_DNA"/>
</dbReference>
<dbReference type="AlphaFoldDB" id="A0A318T5D5"/>
<evidence type="ECO:0000256" key="3">
    <source>
        <dbReference type="ARBA" id="ARBA00023163"/>
    </source>
</evidence>
<dbReference type="Gene3D" id="1.10.10.10">
    <property type="entry name" value="Winged helix-like DNA-binding domain superfamily/Winged helix DNA-binding domain"/>
    <property type="match status" value="1"/>
</dbReference>
<dbReference type="InterPro" id="IPR052362">
    <property type="entry name" value="HTH-GbsR_regulator"/>
</dbReference>
<dbReference type="InterPro" id="IPR000835">
    <property type="entry name" value="HTH_MarR-typ"/>
</dbReference>
<keyword evidence="6" id="KW-1185">Reference proteome</keyword>
<dbReference type="RefSeq" id="WP_110812638.1">
    <property type="nucleotide sequence ID" value="NZ_QJTE01000001.1"/>
</dbReference>
<evidence type="ECO:0000256" key="2">
    <source>
        <dbReference type="ARBA" id="ARBA00023125"/>
    </source>
</evidence>
<protein>
    <submittedName>
        <fullName evidence="5">DNA-binding transcriptional regulator GbsR (MarR family)</fullName>
    </submittedName>
</protein>
<evidence type="ECO:0000313" key="5">
    <source>
        <dbReference type="EMBL" id="PYE85594.1"/>
    </source>
</evidence>
<dbReference type="GO" id="GO:0003700">
    <property type="term" value="F:DNA-binding transcription factor activity"/>
    <property type="evidence" value="ECO:0007669"/>
    <property type="project" value="InterPro"/>
</dbReference>
<dbReference type="InterPro" id="IPR036390">
    <property type="entry name" value="WH_DNA-bd_sf"/>
</dbReference>
<dbReference type="SUPFAM" id="SSF46785">
    <property type="entry name" value="Winged helix' DNA-binding domain"/>
    <property type="match status" value="1"/>
</dbReference>
<dbReference type="PANTHER" id="PTHR38465">
    <property type="entry name" value="HTH-TYPE TRANSCRIPTIONAL REGULATOR MJ1563-RELATED"/>
    <property type="match status" value="1"/>
</dbReference>
<keyword evidence="2 5" id="KW-0238">DNA-binding</keyword>
<evidence type="ECO:0000313" key="6">
    <source>
        <dbReference type="Proteomes" id="UP000248311"/>
    </source>
</evidence>
<dbReference type="Pfam" id="PF12802">
    <property type="entry name" value="MarR_2"/>
    <property type="match status" value="1"/>
</dbReference>
<organism evidence="5 6">
    <name type="scientific">Pseudoroseicyclus aestuarii</name>
    <dbReference type="NCBI Taxonomy" id="1795041"/>
    <lineage>
        <taxon>Bacteria</taxon>
        <taxon>Pseudomonadati</taxon>
        <taxon>Pseudomonadota</taxon>
        <taxon>Alphaproteobacteria</taxon>
        <taxon>Rhodobacterales</taxon>
        <taxon>Paracoccaceae</taxon>
        <taxon>Pseudoroseicyclus</taxon>
    </lineage>
</organism>
<evidence type="ECO:0000256" key="1">
    <source>
        <dbReference type="ARBA" id="ARBA00023015"/>
    </source>
</evidence>
<accession>A0A318T5D5</accession>
<dbReference type="GO" id="GO:0003677">
    <property type="term" value="F:DNA binding"/>
    <property type="evidence" value="ECO:0007669"/>
    <property type="project" value="UniProtKB-KW"/>
</dbReference>
<reference evidence="5 6" key="1">
    <citation type="submission" date="2018-06" db="EMBL/GenBank/DDBJ databases">
        <title>Genomic Encyclopedia of Type Strains, Phase III (KMG-III): the genomes of soil and plant-associated and newly described type strains.</title>
        <authorList>
            <person name="Whitman W."/>
        </authorList>
    </citation>
    <scope>NUCLEOTIDE SEQUENCE [LARGE SCALE GENOMIC DNA]</scope>
    <source>
        <strain evidence="5 6">CECT 9025</strain>
    </source>
</reference>